<comment type="similarity">
    <text evidence="8">Belongs to the binding-protein-dependent transport system permease family.</text>
</comment>
<dbReference type="InterPro" id="IPR000515">
    <property type="entry name" value="MetI-like"/>
</dbReference>
<keyword evidence="6 8" id="KW-1133">Transmembrane helix</keyword>
<gene>
    <name evidence="11" type="primary">yecS</name>
    <name evidence="10" type="ORF">HMPREF3195_01635</name>
    <name evidence="11" type="ORF">NCTC11460_00887</name>
</gene>
<evidence type="ECO:0000259" key="9">
    <source>
        <dbReference type="PROSITE" id="PS50928"/>
    </source>
</evidence>
<dbReference type="EMBL" id="LSQZ01000085">
    <property type="protein sequence ID" value="KXI10893.1"/>
    <property type="molecule type" value="Genomic_DNA"/>
</dbReference>
<dbReference type="GO" id="GO:0043190">
    <property type="term" value="C:ATP-binding cassette (ABC) transporter complex"/>
    <property type="evidence" value="ECO:0007669"/>
    <property type="project" value="InterPro"/>
</dbReference>
<feature type="transmembrane region" description="Helical" evidence="8">
    <location>
        <begin position="76"/>
        <end position="94"/>
    </location>
</feature>
<evidence type="ECO:0000313" key="12">
    <source>
        <dbReference type="Proteomes" id="UP000070326"/>
    </source>
</evidence>
<dbReference type="eggNOG" id="COG0765">
    <property type="taxonomic scope" value="Bacteria"/>
</dbReference>
<dbReference type="CDD" id="cd06261">
    <property type="entry name" value="TM_PBP2"/>
    <property type="match status" value="1"/>
</dbReference>
<dbReference type="Proteomes" id="UP000070326">
    <property type="component" value="Unassembled WGS sequence"/>
</dbReference>
<evidence type="ECO:0000313" key="11">
    <source>
        <dbReference type="EMBL" id="SUB60970.1"/>
    </source>
</evidence>
<evidence type="ECO:0000256" key="3">
    <source>
        <dbReference type="ARBA" id="ARBA00022475"/>
    </source>
</evidence>
<feature type="transmembrane region" description="Helical" evidence="8">
    <location>
        <begin position="176"/>
        <end position="195"/>
    </location>
</feature>
<dbReference type="GO" id="GO:0006865">
    <property type="term" value="P:amino acid transport"/>
    <property type="evidence" value="ECO:0007669"/>
    <property type="project" value="UniProtKB-KW"/>
</dbReference>
<dbReference type="Proteomes" id="UP000255101">
    <property type="component" value="Unassembled WGS sequence"/>
</dbReference>
<keyword evidence="7 8" id="KW-0472">Membrane</keyword>
<evidence type="ECO:0000256" key="6">
    <source>
        <dbReference type="ARBA" id="ARBA00022989"/>
    </source>
</evidence>
<feature type="transmembrane region" description="Helical" evidence="8">
    <location>
        <begin position="12"/>
        <end position="31"/>
    </location>
</feature>
<dbReference type="PANTHER" id="PTHR30614">
    <property type="entry name" value="MEMBRANE COMPONENT OF AMINO ACID ABC TRANSPORTER"/>
    <property type="match status" value="1"/>
</dbReference>
<reference evidence="10 12" key="1">
    <citation type="submission" date="2016-02" db="EMBL/GenBank/DDBJ databases">
        <authorList>
            <person name="Wen L."/>
            <person name="He K."/>
            <person name="Yang H."/>
        </authorList>
    </citation>
    <scope>NUCLEOTIDE SEQUENCE [LARGE SCALE GENOMIC DNA]</scope>
    <source>
        <strain evidence="10 12">MJR8628A</strain>
    </source>
</reference>
<keyword evidence="3" id="KW-1003">Cell membrane</keyword>
<sequence>MIEGLKIVLELFVLTTVFSIPLGLLVAQVRISKNKLARSVTSFYIWIMRGSPLLLQMMFLYYGLPLLNENLVFDKMPIAVIAFTINYAAYYAEIFRSGLESIDRGQYEAAKVLGFDKWTMNRRIIIPQVIKRVLPPVSNEFINLVKDTSLVSVLGLNDLFRIATAASNREASLMPFLYAAIIYLVLTALITQLFASLEKKYSYYK</sequence>
<dbReference type="PATRIC" id="fig|1261.3.peg.1573"/>
<dbReference type="SUPFAM" id="SSF161098">
    <property type="entry name" value="MetI-like"/>
    <property type="match status" value="1"/>
</dbReference>
<keyword evidence="2 8" id="KW-0813">Transport</keyword>
<dbReference type="InterPro" id="IPR035906">
    <property type="entry name" value="MetI-like_sf"/>
</dbReference>
<dbReference type="RefSeq" id="WP_002844731.1">
    <property type="nucleotide sequence ID" value="NZ_CAXUJS010000001.1"/>
</dbReference>
<evidence type="ECO:0000256" key="7">
    <source>
        <dbReference type="ARBA" id="ARBA00023136"/>
    </source>
</evidence>
<dbReference type="InterPro" id="IPR010065">
    <property type="entry name" value="AA_ABC_transptr_permease_3TM"/>
</dbReference>
<keyword evidence="5" id="KW-0029">Amino-acid transport</keyword>
<evidence type="ECO:0000256" key="8">
    <source>
        <dbReference type="RuleBase" id="RU363032"/>
    </source>
</evidence>
<comment type="subcellular location">
    <subcellularLocation>
        <location evidence="1 8">Cell membrane</location>
        <topology evidence="1 8">Multi-pass membrane protein</topology>
    </subcellularLocation>
</comment>
<feature type="domain" description="ABC transmembrane type-1" evidence="9">
    <location>
        <begin position="5"/>
        <end position="195"/>
    </location>
</feature>
<dbReference type="STRING" id="1261.HMPREF3195_01635"/>
<evidence type="ECO:0000313" key="10">
    <source>
        <dbReference type="EMBL" id="KXI10893.1"/>
    </source>
</evidence>
<feature type="transmembrane region" description="Helical" evidence="8">
    <location>
        <begin position="43"/>
        <end position="64"/>
    </location>
</feature>
<evidence type="ECO:0000256" key="5">
    <source>
        <dbReference type="ARBA" id="ARBA00022970"/>
    </source>
</evidence>
<evidence type="ECO:0000256" key="1">
    <source>
        <dbReference type="ARBA" id="ARBA00004651"/>
    </source>
</evidence>
<dbReference type="GO" id="GO:0022857">
    <property type="term" value="F:transmembrane transporter activity"/>
    <property type="evidence" value="ECO:0007669"/>
    <property type="project" value="InterPro"/>
</dbReference>
<dbReference type="FunFam" id="1.10.3720.10:FF:000006">
    <property type="entry name" value="Glutamate/aspartate ABC transporter, permease protein GltK"/>
    <property type="match status" value="1"/>
</dbReference>
<dbReference type="GeneID" id="79843611"/>
<dbReference type="NCBIfam" id="TIGR01726">
    <property type="entry name" value="HEQRo_perm_3TM"/>
    <property type="match status" value="1"/>
</dbReference>
<dbReference type="Pfam" id="PF00528">
    <property type="entry name" value="BPD_transp_1"/>
    <property type="match status" value="1"/>
</dbReference>
<dbReference type="PANTHER" id="PTHR30614:SF0">
    <property type="entry name" value="L-CYSTINE TRANSPORT SYSTEM PERMEASE PROTEIN TCYL"/>
    <property type="match status" value="1"/>
</dbReference>
<dbReference type="AlphaFoldDB" id="A0A135YNE1"/>
<proteinExistence type="inferred from homology"/>
<evidence type="ECO:0000256" key="4">
    <source>
        <dbReference type="ARBA" id="ARBA00022692"/>
    </source>
</evidence>
<keyword evidence="4 8" id="KW-0812">Transmembrane</keyword>
<evidence type="ECO:0000313" key="13">
    <source>
        <dbReference type="Proteomes" id="UP000255101"/>
    </source>
</evidence>
<accession>A0A135YNE1</accession>
<dbReference type="EMBL" id="UGTB01000004">
    <property type="protein sequence ID" value="SUB60970.1"/>
    <property type="molecule type" value="Genomic_DNA"/>
</dbReference>
<dbReference type="Gene3D" id="1.10.3720.10">
    <property type="entry name" value="MetI-like"/>
    <property type="match status" value="1"/>
</dbReference>
<dbReference type="InterPro" id="IPR043429">
    <property type="entry name" value="ArtM/GltK/GlnP/TcyL/YhdX-like"/>
</dbReference>
<reference evidence="11 13" key="2">
    <citation type="submission" date="2018-06" db="EMBL/GenBank/DDBJ databases">
        <authorList>
            <consortium name="Pathogen Informatics"/>
            <person name="Doyle S."/>
        </authorList>
    </citation>
    <scope>NUCLEOTIDE SEQUENCE [LARGE SCALE GENOMIC DNA]</scope>
    <source>
        <strain evidence="11 13">NCTC11460</strain>
    </source>
</reference>
<dbReference type="PROSITE" id="PS50928">
    <property type="entry name" value="ABC_TM1"/>
    <property type="match status" value="1"/>
</dbReference>
<organism evidence="10 12">
    <name type="scientific">Peptostreptococcus anaerobius</name>
    <dbReference type="NCBI Taxonomy" id="1261"/>
    <lineage>
        <taxon>Bacteria</taxon>
        <taxon>Bacillati</taxon>
        <taxon>Bacillota</taxon>
        <taxon>Clostridia</taxon>
        <taxon>Peptostreptococcales</taxon>
        <taxon>Peptostreptococcaceae</taxon>
        <taxon>Peptostreptococcus</taxon>
    </lineage>
</organism>
<name>A0A135YNE1_9FIRM</name>
<evidence type="ECO:0000256" key="2">
    <source>
        <dbReference type="ARBA" id="ARBA00022448"/>
    </source>
</evidence>
<protein>
    <submittedName>
        <fullName evidence="11">Inner membrane amino-acid ABC transporter permease protein yecS</fullName>
    </submittedName>
    <submittedName>
        <fullName evidence="10">Putative arginine ABC transporter, permease protein ArtQ</fullName>
    </submittedName>
</protein>